<sequence>MKHTIKECLFYLPHHGVKKISNEETKCRTVFDASSHSPGHPSLSDALEIGPNLFTDIMASLLRFRLSKIAITCDGSQAFLQLILSDEDRDATRFFDNPEDHLTLGTFPSQLSALESWWYGPKWLTQNPESCPANDLSSHTQLLVEVELRKTEFQFFYVATLEPIVDISRYSSYTKLLRVVAWILRFVCN</sequence>
<evidence type="ECO:0000313" key="2">
    <source>
        <dbReference type="Proteomes" id="UP000887013"/>
    </source>
</evidence>
<dbReference type="Proteomes" id="UP000887013">
    <property type="component" value="Unassembled WGS sequence"/>
</dbReference>
<comment type="caution">
    <text evidence="1">The sequence shown here is derived from an EMBL/GenBank/DDBJ whole genome shotgun (WGS) entry which is preliminary data.</text>
</comment>
<dbReference type="PANTHER" id="PTHR47331:SF5">
    <property type="entry name" value="RIBONUCLEASE H"/>
    <property type="match status" value="1"/>
</dbReference>
<gene>
    <name evidence="1" type="primary">AVEN_15610_1</name>
    <name evidence="1" type="ORF">NPIL_159461</name>
</gene>
<keyword evidence="2" id="KW-1185">Reference proteome</keyword>
<reference evidence="1" key="1">
    <citation type="submission" date="2020-08" db="EMBL/GenBank/DDBJ databases">
        <title>Multicomponent nature underlies the extraordinary mechanical properties of spider dragline silk.</title>
        <authorList>
            <person name="Kono N."/>
            <person name="Nakamura H."/>
            <person name="Mori M."/>
            <person name="Yoshida Y."/>
            <person name="Ohtoshi R."/>
            <person name="Malay A.D."/>
            <person name="Moran D.A.P."/>
            <person name="Tomita M."/>
            <person name="Numata K."/>
            <person name="Arakawa K."/>
        </authorList>
    </citation>
    <scope>NUCLEOTIDE SEQUENCE</scope>
</reference>
<accession>A0A8X6MZZ4</accession>
<evidence type="ECO:0000313" key="1">
    <source>
        <dbReference type="EMBL" id="GFS86658.1"/>
    </source>
</evidence>
<dbReference type="OrthoDB" id="6434642at2759"/>
<protein>
    <submittedName>
        <fullName evidence="1">Uncharacterized protein</fullName>
    </submittedName>
</protein>
<name>A0A8X6MZZ4_NEPPI</name>
<organism evidence="1 2">
    <name type="scientific">Nephila pilipes</name>
    <name type="common">Giant wood spider</name>
    <name type="synonym">Nephila maculata</name>
    <dbReference type="NCBI Taxonomy" id="299642"/>
    <lineage>
        <taxon>Eukaryota</taxon>
        <taxon>Metazoa</taxon>
        <taxon>Ecdysozoa</taxon>
        <taxon>Arthropoda</taxon>
        <taxon>Chelicerata</taxon>
        <taxon>Arachnida</taxon>
        <taxon>Araneae</taxon>
        <taxon>Araneomorphae</taxon>
        <taxon>Entelegynae</taxon>
        <taxon>Araneoidea</taxon>
        <taxon>Nephilidae</taxon>
        <taxon>Nephila</taxon>
    </lineage>
</organism>
<proteinExistence type="predicted"/>
<dbReference type="EMBL" id="BMAW01052645">
    <property type="protein sequence ID" value="GFS86658.1"/>
    <property type="molecule type" value="Genomic_DNA"/>
</dbReference>
<dbReference type="AlphaFoldDB" id="A0A8X6MZZ4"/>
<dbReference type="PANTHER" id="PTHR47331">
    <property type="entry name" value="PHD-TYPE DOMAIN-CONTAINING PROTEIN"/>
    <property type="match status" value="1"/>
</dbReference>